<keyword evidence="4" id="KW-1185">Reference proteome</keyword>
<dbReference type="RefSeq" id="WP_041087222.1">
    <property type="nucleotide sequence ID" value="NZ_JXRP01000009.1"/>
</dbReference>
<evidence type="ECO:0008006" key="5">
    <source>
        <dbReference type="Google" id="ProtNLM"/>
    </source>
</evidence>
<protein>
    <recommendedName>
        <fullName evidence="5">Glycosyl transferase family 1 domain-containing protein</fullName>
    </recommendedName>
</protein>
<proteinExistence type="predicted"/>
<dbReference type="SUPFAM" id="SSF53756">
    <property type="entry name" value="UDP-Glycosyltransferase/glycogen phosphorylase"/>
    <property type="match status" value="1"/>
</dbReference>
<dbReference type="Proteomes" id="UP000031938">
    <property type="component" value="Unassembled WGS sequence"/>
</dbReference>
<gene>
    <name evidence="3" type="ORF">KP78_13980</name>
</gene>
<dbReference type="PATRIC" id="fig|889306.3.peg.1407"/>
<dbReference type="Pfam" id="PF00534">
    <property type="entry name" value="Glycos_transf_1"/>
    <property type="match status" value="1"/>
</dbReference>
<reference evidence="3 4" key="1">
    <citation type="submission" date="2015-01" db="EMBL/GenBank/DDBJ databases">
        <title>Genome sequencing of Jeotgalibacillus soli.</title>
        <authorList>
            <person name="Goh K.M."/>
            <person name="Chan K.-G."/>
            <person name="Yaakop A.S."/>
            <person name="Ee R."/>
            <person name="Gan H.M."/>
            <person name="Chan C.S."/>
        </authorList>
    </citation>
    <scope>NUCLEOTIDE SEQUENCE [LARGE SCALE GENOMIC DNA]</scope>
    <source>
        <strain evidence="3 4">P9</strain>
    </source>
</reference>
<evidence type="ECO:0000259" key="1">
    <source>
        <dbReference type="Pfam" id="PF00534"/>
    </source>
</evidence>
<name>A0A0C2RID9_9BACL</name>
<comment type="caution">
    <text evidence="3">The sequence shown here is derived from an EMBL/GenBank/DDBJ whole genome shotgun (WGS) entry which is preliminary data.</text>
</comment>
<accession>A0A0C2RID9</accession>
<feature type="domain" description="Glycosyl transferase family 1" evidence="1">
    <location>
        <begin position="189"/>
        <end position="351"/>
    </location>
</feature>
<evidence type="ECO:0000313" key="3">
    <source>
        <dbReference type="EMBL" id="KIL49930.1"/>
    </source>
</evidence>
<dbReference type="InterPro" id="IPR001296">
    <property type="entry name" value="Glyco_trans_1"/>
</dbReference>
<dbReference type="AlphaFoldDB" id="A0A0C2RID9"/>
<evidence type="ECO:0000313" key="4">
    <source>
        <dbReference type="Proteomes" id="UP000031938"/>
    </source>
</evidence>
<dbReference type="PANTHER" id="PTHR45947:SF3">
    <property type="entry name" value="SULFOQUINOVOSYL TRANSFERASE SQD2"/>
    <property type="match status" value="1"/>
</dbReference>
<dbReference type="InterPro" id="IPR028098">
    <property type="entry name" value="Glyco_trans_4-like_N"/>
</dbReference>
<organism evidence="3 4">
    <name type="scientific">Jeotgalibacillus soli</name>
    <dbReference type="NCBI Taxonomy" id="889306"/>
    <lineage>
        <taxon>Bacteria</taxon>
        <taxon>Bacillati</taxon>
        <taxon>Bacillota</taxon>
        <taxon>Bacilli</taxon>
        <taxon>Bacillales</taxon>
        <taxon>Caryophanaceae</taxon>
        <taxon>Jeotgalibacillus</taxon>
    </lineage>
</organism>
<sequence>MSYDVIVDKVKSNVALERKVQMKIALIVRRLDVGGIENLILRISECLKANHDVCIISTEGTGFWDIKAEVIGIKVKKYCIWDYSDPLTFINRIAGHINEESFDAVYFNDTMIGNALSTLLHSNIKKISVLHALDSASTAVAFSNNEHINGFIAVSPRIKKIMNEHKLNNTFLIPNGVSDDYFDKSSSRDKADQNKLKLLYCGRLSHKDKGVLFIPELLDIFSLHFNQHFELTIIGDGPDRNQLEKLLKERHLTNFVSIMGNMSKENVIYEMKKAQFLIFPSLSEGFGLSILEAQSTGCIPVAFKIEGVTDYLINDNINGLLCEYGNVKDMFEKINSVYADKIKMNAISKAAILNSQNFKIEKTANEWIKIIDKMPLNQVESKENNINSIINVLSIAADQQTMSAKKKWLENYYNRLDGNLTLLKENGIKNVVIFGTMYMSHFIYANLLKEKFKIVSFIDNFKIQPSSINQIPIYNEHWLEENKDLYDAVIVSVESLSRKDIKENFEKKIPEKHIFDWVELL</sequence>
<feature type="domain" description="Glycosyltransferase subfamily 4-like N-terminal" evidence="2">
    <location>
        <begin position="33"/>
        <end position="180"/>
    </location>
</feature>
<dbReference type="STRING" id="889306.KP78_13980"/>
<dbReference type="GO" id="GO:0016757">
    <property type="term" value="F:glycosyltransferase activity"/>
    <property type="evidence" value="ECO:0007669"/>
    <property type="project" value="InterPro"/>
</dbReference>
<dbReference type="CDD" id="cd03801">
    <property type="entry name" value="GT4_PimA-like"/>
    <property type="match status" value="1"/>
</dbReference>
<dbReference type="Gene3D" id="3.40.50.2000">
    <property type="entry name" value="Glycogen Phosphorylase B"/>
    <property type="match status" value="2"/>
</dbReference>
<dbReference type="InterPro" id="IPR050194">
    <property type="entry name" value="Glycosyltransferase_grp1"/>
</dbReference>
<dbReference type="EMBL" id="JXRP01000009">
    <property type="protein sequence ID" value="KIL49930.1"/>
    <property type="molecule type" value="Genomic_DNA"/>
</dbReference>
<dbReference type="PANTHER" id="PTHR45947">
    <property type="entry name" value="SULFOQUINOVOSYL TRANSFERASE SQD2"/>
    <property type="match status" value="1"/>
</dbReference>
<dbReference type="Pfam" id="PF13439">
    <property type="entry name" value="Glyco_transf_4"/>
    <property type="match status" value="1"/>
</dbReference>
<evidence type="ECO:0000259" key="2">
    <source>
        <dbReference type="Pfam" id="PF13439"/>
    </source>
</evidence>
<dbReference type="OrthoDB" id="9802525at2"/>